<evidence type="ECO:0000313" key="1">
    <source>
        <dbReference type="EMBL" id="KAJ5373121.1"/>
    </source>
</evidence>
<sequence>MAHSNKLMQFCESTLVQLAMIKGIPEHCRRQISHQQPALHTSVTSWDLRRMDIYSVPWNFLIISIG</sequence>
<reference evidence="1" key="2">
    <citation type="journal article" date="2023" name="IMA Fungus">
        <title>Comparative genomic study of the Penicillium genus elucidates a diverse pangenome and 15 lateral gene transfer events.</title>
        <authorList>
            <person name="Petersen C."/>
            <person name="Sorensen T."/>
            <person name="Nielsen M.R."/>
            <person name="Sondergaard T.E."/>
            <person name="Sorensen J.L."/>
            <person name="Fitzpatrick D.A."/>
            <person name="Frisvad J.C."/>
            <person name="Nielsen K.L."/>
        </authorList>
    </citation>
    <scope>NUCLEOTIDE SEQUENCE</scope>
    <source>
        <strain evidence="1">IBT 3081</strain>
    </source>
</reference>
<dbReference type="AlphaFoldDB" id="A0A9W9VBB2"/>
<dbReference type="Proteomes" id="UP001147752">
    <property type="component" value="Unassembled WGS sequence"/>
</dbReference>
<accession>A0A9W9VBB2</accession>
<proteinExistence type="predicted"/>
<keyword evidence="2" id="KW-1185">Reference proteome</keyword>
<dbReference type="RefSeq" id="XP_056579107.1">
    <property type="nucleotide sequence ID" value="XM_056722857.1"/>
</dbReference>
<organism evidence="1 2">
    <name type="scientific">Penicillium concentricum</name>
    <dbReference type="NCBI Taxonomy" id="293559"/>
    <lineage>
        <taxon>Eukaryota</taxon>
        <taxon>Fungi</taxon>
        <taxon>Dikarya</taxon>
        <taxon>Ascomycota</taxon>
        <taxon>Pezizomycotina</taxon>
        <taxon>Eurotiomycetes</taxon>
        <taxon>Eurotiomycetidae</taxon>
        <taxon>Eurotiales</taxon>
        <taxon>Aspergillaceae</taxon>
        <taxon>Penicillium</taxon>
    </lineage>
</organism>
<dbReference type="GeneID" id="81462040"/>
<protein>
    <submittedName>
        <fullName evidence="1">Uncharacterized protein</fullName>
    </submittedName>
</protein>
<dbReference type="EMBL" id="JAPZBT010000002">
    <property type="protein sequence ID" value="KAJ5373121.1"/>
    <property type="molecule type" value="Genomic_DNA"/>
</dbReference>
<gene>
    <name evidence="1" type="ORF">N7517_005127</name>
</gene>
<comment type="caution">
    <text evidence="1">The sequence shown here is derived from an EMBL/GenBank/DDBJ whole genome shotgun (WGS) entry which is preliminary data.</text>
</comment>
<reference evidence="1" key="1">
    <citation type="submission" date="2022-12" db="EMBL/GenBank/DDBJ databases">
        <authorList>
            <person name="Petersen C."/>
        </authorList>
    </citation>
    <scope>NUCLEOTIDE SEQUENCE</scope>
    <source>
        <strain evidence="1">IBT 3081</strain>
    </source>
</reference>
<evidence type="ECO:0000313" key="2">
    <source>
        <dbReference type="Proteomes" id="UP001147752"/>
    </source>
</evidence>
<name>A0A9W9VBB2_9EURO</name>